<name>A0A1G2CYE3_9BACT</name>
<comment type="caution">
    <text evidence="2">The sequence shown here is derived from an EMBL/GenBank/DDBJ whole genome shotgun (WGS) entry which is preliminary data.</text>
</comment>
<protein>
    <submittedName>
        <fullName evidence="2">Uncharacterized protein</fullName>
    </submittedName>
</protein>
<proteinExistence type="predicted"/>
<accession>A0A1G2CYE3</accession>
<dbReference type="AlphaFoldDB" id="A0A1G2CYE3"/>
<evidence type="ECO:0000256" key="1">
    <source>
        <dbReference type="SAM" id="MobiDB-lite"/>
    </source>
</evidence>
<evidence type="ECO:0000313" key="3">
    <source>
        <dbReference type="Proteomes" id="UP000177122"/>
    </source>
</evidence>
<reference evidence="2 3" key="1">
    <citation type="journal article" date="2016" name="Nat. Commun.">
        <title>Thousands of microbial genomes shed light on interconnected biogeochemical processes in an aquifer system.</title>
        <authorList>
            <person name="Anantharaman K."/>
            <person name="Brown C.T."/>
            <person name="Hug L.A."/>
            <person name="Sharon I."/>
            <person name="Castelle C.J."/>
            <person name="Probst A.J."/>
            <person name="Thomas B.C."/>
            <person name="Singh A."/>
            <person name="Wilkins M.J."/>
            <person name="Karaoz U."/>
            <person name="Brodie E.L."/>
            <person name="Williams K.H."/>
            <person name="Hubbard S.S."/>
            <person name="Banfield J.F."/>
        </authorList>
    </citation>
    <scope>NUCLEOTIDE SEQUENCE [LARGE SCALE GENOMIC DNA]</scope>
</reference>
<feature type="region of interest" description="Disordered" evidence="1">
    <location>
        <begin position="1"/>
        <end position="22"/>
    </location>
</feature>
<evidence type="ECO:0000313" key="2">
    <source>
        <dbReference type="EMBL" id="OGZ06287.1"/>
    </source>
</evidence>
<dbReference type="EMBL" id="MHLI01000004">
    <property type="protein sequence ID" value="OGZ06287.1"/>
    <property type="molecule type" value="Genomic_DNA"/>
</dbReference>
<dbReference type="Proteomes" id="UP000177122">
    <property type="component" value="Unassembled WGS sequence"/>
</dbReference>
<gene>
    <name evidence="2" type="ORF">A2845_00580</name>
</gene>
<organism evidence="2 3">
    <name type="scientific">Candidatus Lloydbacteria bacterium RIFCSPHIGHO2_01_FULL_49_22</name>
    <dbReference type="NCBI Taxonomy" id="1798658"/>
    <lineage>
        <taxon>Bacteria</taxon>
        <taxon>Candidatus Lloydiibacteriota</taxon>
    </lineage>
</organism>
<feature type="compositionally biased region" description="Basic and acidic residues" evidence="1">
    <location>
        <begin position="56"/>
        <end position="70"/>
    </location>
</feature>
<feature type="region of interest" description="Disordered" evidence="1">
    <location>
        <begin position="50"/>
        <end position="70"/>
    </location>
</feature>
<sequence length="70" mass="7745">MSDQTLRSNDRVKLLSKPTGQTSRTLPLTVGNIYIVRHCDGSNVCTSTDIPGLDGHYSRDRVEKVPSKQT</sequence>